<dbReference type="PRINTS" id="PR00412">
    <property type="entry name" value="EPOXHYDRLASE"/>
</dbReference>
<dbReference type="RefSeq" id="WP_064774089.1">
    <property type="nucleotide sequence ID" value="NZ_JACKTK010000012.1"/>
</dbReference>
<dbReference type="AlphaFoldDB" id="A0AAE4VEV2"/>
<organism evidence="2 3">
    <name type="scientific">Mycolicibacterium fortuitum</name>
    <name type="common">Mycobacterium fortuitum</name>
    <dbReference type="NCBI Taxonomy" id="1766"/>
    <lineage>
        <taxon>Bacteria</taxon>
        <taxon>Bacillati</taxon>
        <taxon>Actinomycetota</taxon>
        <taxon>Actinomycetes</taxon>
        <taxon>Mycobacteriales</taxon>
        <taxon>Mycobacteriaceae</taxon>
        <taxon>Mycolicibacterium</taxon>
    </lineage>
</organism>
<sequence length="326" mass="33484">MSINTASAPEKAGTARQITEQVSVLTRDGVRIAVRDSGPRTGAVCTVVLLHGWCLRNTCWAGVRADLRRRYGPAVRVIAPDHRGHGRSSDAALSSYRLEQLALDLADVLTALGVSGPVVLGGHSLGGMVALTYVGLPAQQRPVEPAGLVLIATAAGRLAERGLGRLLAAPALGVLVEILARTPHHGADQVVRALVGPACRAVARARGLRGRERAALAAAVADAVHTTALGTAVGFLPALKSHDVYPTLGAITIPAVVVSGGLDLLTPTEHAHDLVSGITGALHFHVPGAGHMLLCDAPKVVSAAFTRMIQTVAVGYASVDSGVEAI</sequence>
<evidence type="ECO:0000313" key="3">
    <source>
        <dbReference type="Proteomes" id="UP001186041"/>
    </source>
</evidence>
<dbReference type="InterPro" id="IPR029058">
    <property type="entry name" value="AB_hydrolase_fold"/>
</dbReference>
<dbReference type="Pfam" id="PF00561">
    <property type="entry name" value="Abhydrolase_1"/>
    <property type="match status" value="1"/>
</dbReference>
<dbReference type="InterPro" id="IPR000639">
    <property type="entry name" value="Epox_hydrolase-like"/>
</dbReference>
<comment type="caution">
    <text evidence="2">The sequence shown here is derived from an EMBL/GenBank/DDBJ whole genome shotgun (WGS) entry which is preliminary data.</text>
</comment>
<dbReference type="PANTHER" id="PTHR43798:SF33">
    <property type="entry name" value="HYDROLASE, PUTATIVE (AFU_ORTHOLOGUE AFUA_2G14860)-RELATED"/>
    <property type="match status" value="1"/>
</dbReference>
<reference evidence="2" key="1">
    <citation type="submission" date="2023-10" db="EMBL/GenBank/DDBJ databases">
        <title>Mycolicibacterium fortuitum clinical isolates causing pulmonary infections in humans.</title>
        <authorList>
            <person name="Mejia-Ponce P.M."/>
            <person name="Zenteno-Cuevas R."/>
            <person name="Licona-Cassani C."/>
        </authorList>
    </citation>
    <scope>NUCLEOTIDE SEQUENCE</scope>
    <source>
        <strain evidence="2">M8</strain>
    </source>
</reference>
<protein>
    <submittedName>
        <fullName evidence="2">Alpha/beta hydrolase</fullName>
    </submittedName>
</protein>
<evidence type="ECO:0000259" key="1">
    <source>
        <dbReference type="Pfam" id="PF00561"/>
    </source>
</evidence>
<keyword evidence="2" id="KW-0378">Hydrolase</keyword>
<dbReference type="GO" id="GO:0016020">
    <property type="term" value="C:membrane"/>
    <property type="evidence" value="ECO:0007669"/>
    <property type="project" value="TreeGrafter"/>
</dbReference>
<name>A0AAE4VEV2_MYCFO</name>
<gene>
    <name evidence="2" type="ORF">R4485_19335</name>
</gene>
<proteinExistence type="predicted"/>
<dbReference type="Gene3D" id="3.40.50.1820">
    <property type="entry name" value="alpha/beta hydrolase"/>
    <property type="match status" value="1"/>
</dbReference>
<dbReference type="SUPFAM" id="SSF53474">
    <property type="entry name" value="alpha/beta-Hydrolases"/>
    <property type="match status" value="1"/>
</dbReference>
<dbReference type="Proteomes" id="UP001186041">
    <property type="component" value="Unassembled WGS sequence"/>
</dbReference>
<dbReference type="PANTHER" id="PTHR43798">
    <property type="entry name" value="MONOACYLGLYCEROL LIPASE"/>
    <property type="match status" value="1"/>
</dbReference>
<dbReference type="InterPro" id="IPR000073">
    <property type="entry name" value="AB_hydrolase_1"/>
</dbReference>
<feature type="domain" description="AB hydrolase-1" evidence="1">
    <location>
        <begin position="46"/>
        <end position="297"/>
    </location>
</feature>
<dbReference type="EMBL" id="JAWLVV010000017">
    <property type="protein sequence ID" value="MDV7292329.1"/>
    <property type="molecule type" value="Genomic_DNA"/>
</dbReference>
<accession>A0AAE4VEV2</accession>
<dbReference type="GO" id="GO:0016787">
    <property type="term" value="F:hydrolase activity"/>
    <property type="evidence" value="ECO:0007669"/>
    <property type="project" value="UniProtKB-KW"/>
</dbReference>
<evidence type="ECO:0000313" key="2">
    <source>
        <dbReference type="EMBL" id="MDV7292329.1"/>
    </source>
</evidence>
<dbReference type="InterPro" id="IPR050266">
    <property type="entry name" value="AB_hydrolase_sf"/>
</dbReference>